<keyword evidence="1" id="KW-0812">Transmembrane</keyword>
<reference evidence="2 3" key="1">
    <citation type="submission" date="2018-04" db="EMBL/GenBank/DDBJ databases">
        <title>Genomic Encyclopedia of Archaeal and Bacterial Type Strains, Phase II (KMG-II): from individual species to whole genera.</title>
        <authorList>
            <person name="Goeker M."/>
        </authorList>
    </citation>
    <scope>NUCLEOTIDE SEQUENCE [LARGE SCALE GENOMIC DNA]</scope>
    <source>
        <strain evidence="2 3">DSM 28823</strain>
    </source>
</reference>
<dbReference type="EMBL" id="QAAD01000029">
    <property type="protein sequence ID" value="PTN04808.1"/>
    <property type="molecule type" value="Genomic_DNA"/>
</dbReference>
<protein>
    <submittedName>
        <fullName evidence="2">Uncharacterized protein</fullName>
    </submittedName>
</protein>
<feature type="transmembrane region" description="Helical" evidence="1">
    <location>
        <begin position="6"/>
        <end position="25"/>
    </location>
</feature>
<sequence length="264" mass="31032">MNIALSTIILFVLLLPGIFYRRFYYSAEFSHEYFKETFFSIFISTIIPSLIFQTIWYFAAPIFGYKVDLKVFFDILTNTPHPDSVQKIEIFSLQILLYNLTMYTAALSIGYLSRKIVRYFKLDRKYKILRFKNEWHYLLKGEIFDFPDAEFDLMTDSVEDIEFVFVDVIIELGGSTILYDGVLVDYSLSKDGGIESITLKNVQRRALTDDCEIKKDGSKKSNATKYYPIDGHLLLFKYEEIKNLNFTYYKLLRSQQGLYPKLVE</sequence>
<comment type="caution">
    <text evidence="2">The sequence shown here is derived from an EMBL/GenBank/DDBJ whole genome shotgun (WGS) entry which is preliminary data.</text>
</comment>
<evidence type="ECO:0000256" key="1">
    <source>
        <dbReference type="SAM" id="Phobius"/>
    </source>
</evidence>
<evidence type="ECO:0000313" key="3">
    <source>
        <dbReference type="Proteomes" id="UP000243525"/>
    </source>
</evidence>
<keyword evidence="1" id="KW-0472">Membrane</keyword>
<organism evidence="2 3">
    <name type="scientific">Mangrovibacterium marinum</name>
    <dbReference type="NCBI Taxonomy" id="1639118"/>
    <lineage>
        <taxon>Bacteria</taxon>
        <taxon>Pseudomonadati</taxon>
        <taxon>Bacteroidota</taxon>
        <taxon>Bacteroidia</taxon>
        <taxon>Marinilabiliales</taxon>
        <taxon>Prolixibacteraceae</taxon>
        <taxon>Mangrovibacterium</taxon>
    </lineage>
</organism>
<accession>A0A2T5BXE8</accession>
<gene>
    <name evidence="2" type="ORF">C8N47_12928</name>
</gene>
<dbReference type="AlphaFoldDB" id="A0A2T5BXE8"/>
<dbReference type="Proteomes" id="UP000243525">
    <property type="component" value="Unassembled WGS sequence"/>
</dbReference>
<name>A0A2T5BXE8_9BACT</name>
<feature type="transmembrane region" description="Helical" evidence="1">
    <location>
        <begin position="90"/>
        <end position="112"/>
    </location>
</feature>
<proteinExistence type="predicted"/>
<evidence type="ECO:0000313" key="2">
    <source>
        <dbReference type="EMBL" id="PTN04808.1"/>
    </source>
</evidence>
<feature type="transmembrane region" description="Helical" evidence="1">
    <location>
        <begin position="37"/>
        <end position="59"/>
    </location>
</feature>
<keyword evidence="3" id="KW-1185">Reference proteome</keyword>
<keyword evidence="1" id="KW-1133">Transmembrane helix</keyword>